<gene>
    <name evidence="1" type="ORF">S12H4_39117</name>
</gene>
<reference evidence="1" key="1">
    <citation type="journal article" date="2014" name="Front. Microbiol.">
        <title>High frequency of phylogenetically diverse reductive dehalogenase-homologous genes in deep subseafloor sedimentary metagenomes.</title>
        <authorList>
            <person name="Kawai M."/>
            <person name="Futagami T."/>
            <person name="Toyoda A."/>
            <person name="Takaki Y."/>
            <person name="Nishi S."/>
            <person name="Hori S."/>
            <person name="Arai W."/>
            <person name="Tsubouchi T."/>
            <person name="Morono Y."/>
            <person name="Uchiyama I."/>
            <person name="Ito T."/>
            <person name="Fujiyama A."/>
            <person name="Inagaki F."/>
            <person name="Takami H."/>
        </authorList>
    </citation>
    <scope>NUCLEOTIDE SEQUENCE</scope>
    <source>
        <strain evidence="1">Expedition CK06-06</strain>
    </source>
</reference>
<protein>
    <recommendedName>
        <fullName evidence="2">DUF429 domain-containing protein</fullName>
    </recommendedName>
</protein>
<comment type="caution">
    <text evidence="1">The sequence shown here is derived from an EMBL/GenBank/DDBJ whole genome shotgun (WGS) entry which is preliminary data.</text>
</comment>
<sequence length="154" mass="16947">DLEMENEAVKANIQLVSIDSPLSLPEDPNKIYRECELTLKRRGIGVYWCLLPSMKNLTMRGIELATRLRNKGLTVIESYPGAAQDILGIPRKQKGKEILANALAGFGIVGDLMVTHDELDAITAAIVGLCYLRGEYEALGTLILPINNKQGRLL</sequence>
<evidence type="ECO:0008006" key="2">
    <source>
        <dbReference type="Google" id="ProtNLM"/>
    </source>
</evidence>
<dbReference type="EMBL" id="BARW01023613">
    <property type="protein sequence ID" value="GAI97691.1"/>
    <property type="molecule type" value="Genomic_DNA"/>
</dbReference>
<dbReference type="AlphaFoldDB" id="X1U249"/>
<name>X1U249_9ZZZZ</name>
<evidence type="ECO:0000313" key="1">
    <source>
        <dbReference type="EMBL" id="GAI97691.1"/>
    </source>
</evidence>
<proteinExistence type="predicted"/>
<feature type="non-terminal residue" evidence="1">
    <location>
        <position position="1"/>
    </location>
</feature>
<organism evidence="1">
    <name type="scientific">marine sediment metagenome</name>
    <dbReference type="NCBI Taxonomy" id="412755"/>
    <lineage>
        <taxon>unclassified sequences</taxon>
        <taxon>metagenomes</taxon>
        <taxon>ecological metagenomes</taxon>
    </lineage>
</organism>
<accession>X1U249</accession>